<reference evidence="8" key="2">
    <citation type="submission" date="2018-11" db="EMBL/GenBank/DDBJ databases">
        <title>Shewanella sp. R106.</title>
        <authorList>
            <person name="Hwang Y.J."/>
            <person name="Hwang C.Y."/>
        </authorList>
    </citation>
    <scope>NUCLEOTIDE SEQUENCE [LARGE SCALE GENOMIC DNA]</scope>
    <source>
        <strain evidence="8">R106</strain>
    </source>
</reference>
<dbReference type="PANTHER" id="PTHR46796:SF6">
    <property type="entry name" value="ARAC SUBFAMILY"/>
    <property type="match status" value="1"/>
</dbReference>
<dbReference type="PROSITE" id="PS01124">
    <property type="entry name" value="HTH_ARAC_FAMILY_2"/>
    <property type="match status" value="1"/>
</dbReference>
<keyword evidence="2" id="KW-0238">DNA-binding</keyword>
<evidence type="ECO:0000256" key="2">
    <source>
        <dbReference type="ARBA" id="ARBA00023125"/>
    </source>
</evidence>
<dbReference type="InterPro" id="IPR018060">
    <property type="entry name" value="HTH_AraC"/>
</dbReference>
<name>A0A3N4EB13_9GAMM</name>
<organism evidence="6 8">
    <name type="scientific">Shewanella psychromarinicola</name>
    <dbReference type="NCBI Taxonomy" id="2487742"/>
    <lineage>
        <taxon>Bacteria</taxon>
        <taxon>Pseudomonadati</taxon>
        <taxon>Pseudomonadota</taxon>
        <taxon>Gammaproteobacteria</taxon>
        <taxon>Alteromonadales</taxon>
        <taxon>Shewanellaceae</taxon>
        <taxon>Shewanella</taxon>
    </lineage>
</organism>
<evidence type="ECO:0000259" key="4">
    <source>
        <dbReference type="PROSITE" id="PS01124"/>
    </source>
</evidence>
<dbReference type="Proteomes" id="UP000278855">
    <property type="component" value="Unassembled WGS sequence"/>
</dbReference>
<reference evidence="5 7" key="1">
    <citation type="submission" date="2018-11" db="EMBL/GenBank/DDBJ databases">
        <title>Shewanella sp. M2.</title>
        <authorList>
            <person name="Hwang Y.J."/>
            <person name="Hwang C.Y."/>
        </authorList>
    </citation>
    <scope>NUCLEOTIDE SEQUENCE [LARGE SCALE GENOMIC DNA]</scope>
    <source>
        <strain evidence="5 7">M2</strain>
    </source>
</reference>
<evidence type="ECO:0000256" key="3">
    <source>
        <dbReference type="ARBA" id="ARBA00023163"/>
    </source>
</evidence>
<dbReference type="KEGG" id="spsr:EGC80_11230"/>
<dbReference type="AlphaFoldDB" id="A0A3N4EB13"/>
<gene>
    <name evidence="6" type="ORF">EGC77_14480</name>
    <name evidence="5" type="ORF">EGC80_11230</name>
</gene>
<protein>
    <submittedName>
        <fullName evidence="6">AraC family transcriptional regulator</fullName>
    </submittedName>
</protein>
<dbReference type="OrthoDB" id="5622169at2"/>
<dbReference type="SUPFAM" id="SSF46689">
    <property type="entry name" value="Homeodomain-like"/>
    <property type="match status" value="2"/>
</dbReference>
<accession>A0A3N4EB13</accession>
<dbReference type="InterPro" id="IPR009057">
    <property type="entry name" value="Homeodomain-like_sf"/>
</dbReference>
<keyword evidence="1" id="KW-0805">Transcription regulation</keyword>
<keyword evidence="3" id="KW-0804">Transcription</keyword>
<dbReference type="EMBL" id="RKKB01000006">
    <property type="protein sequence ID" value="RPA31161.1"/>
    <property type="molecule type" value="Genomic_DNA"/>
</dbReference>
<evidence type="ECO:0000313" key="5">
    <source>
        <dbReference type="EMBL" id="AZG35426.1"/>
    </source>
</evidence>
<dbReference type="EMBL" id="CP034073">
    <property type="protein sequence ID" value="AZG35426.1"/>
    <property type="molecule type" value="Genomic_DNA"/>
</dbReference>
<sequence>MMQGSKPRLYLIKVPIELELSMKNEKPFVLHDLAPEAHLVASLPPKWKQRFEFAMASMEKMLFEGNSLTWEEIAKQSAISPHHFHRMFALVFNETPGQYLSRKRLGWAVDLMISEPTLTVTEVALEAGFSSSQALAKALKRSLGLTAKEIKQKQNQLDFFDDLMRRLGQPMKMLQQSLEEKMAAKIGFEVREYPSRSLVTKGLSTSSITKMYKVWCEIKPKGEGLAMVNLMQLSIKDQQVDVGQFEVGYFCQRPEQANLILEAGSYLCGRVKVNNFSAYFSAWDALFMYLLTHDLFIDDNTKCIEVIEKPESLLWEDTELIISVRLIN</sequence>
<dbReference type="Proteomes" id="UP000273778">
    <property type="component" value="Chromosome"/>
</dbReference>
<reference evidence="6" key="3">
    <citation type="submission" date="2018-11" db="EMBL/GenBank/DDBJ databases">
        <authorList>
            <person name="Hwang Y.J."/>
            <person name="Hwang C.Y."/>
        </authorList>
    </citation>
    <scope>NUCLEOTIDE SEQUENCE</scope>
    <source>
        <strain evidence="6">R106</strain>
    </source>
</reference>
<evidence type="ECO:0000313" key="7">
    <source>
        <dbReference type="Proteomes" id="UP000273778"/>
    </source>
</evidence>
<dbReference type="PANTHER" id="PTHR46796">
    <property type="entry name" value="HTH-TYPE TRANSCRIPTIONAL ACTIVATOR RHAS-RELATED"/>
    <property type="match status" value="1"/>
</dbReference>
<proteinExistence type="predicted"/>
<keyword evidence="7" id="KW-1185">Reference proteome</keyword>
<evidence type="ECO:0000313" key="6">
    <source>
        <dbReference type="EMBL" id="RPA31161.1"/>
    </source>
</evidence>
<evidence type="ECO:0000313" key="8">
    <source>
        <dbReference type="Proteomes" id="UP000278855"/>
    </source>
</evidence>
<dbReference type="GO" id="GO:0043565">
    <property type="term" value="F:sequence-specific DNA binding"/>
    <property type="evidence" value="ECO:0007669"/>
    <property type="project" value="InterPro"/>
</dbReference>
<evidence type="ECO:0000256" key="1">
    <source>
        <dbReference type="ARBA" id="ARBA00023015"/>
    </source>
</evidence>
<dbReference type="InterPro" id="IPR050204">
    <property type="entry name" value="AraC_XylS_family_regulators"/>
</dbReference>
<dbReference type="SMART" id="SM00342">
    <property type="entry name" value="HTH_ARAC"/>
    <property type="match status" value="1"/>
</dbReference>
<dbReference type="GO" id="GO:0003700">
    <property type="term" value="F:DNA-binding transcription factor activity"/>
    <property type="evidence" value="ECO:0007669"/>
    <property type="project" value="InterPro"/>
</dbReference>
<dbReference type="Pfam" id="PF12833">
    <property type="entry name" value="HTH_18"/>
    <property type="match status" value="1"/>
</dbReference>
<feature type="domain" description="HTH araC/xylS-type" evidence="4">
    <location>
        <begin position="52"/>
        <end position="153"/>
    </location>
</feature>
<dbReference type="Gene3D" id="1.10.10.60">
    <property type="entry name" value="Homeodomain-like"/>
    <property type="match status" value="2"/>
</dbReference>